<dbReference type="Proteomes" id="UP001479436">
    <property type="component" value="Unassembled WGS sequence"/>
</dbReference>
<keyword evidence="2 5" id="KW-0812">Transmembrane</keyword>
<dbReference type="Pfam" id="PF13520">
    <property type="entry name" value="AA_permease_2"/>
    <property type="match status" value="1"/>
</dbReference>
<feature type="transmembrane region" description="Helical" evidence="5">
    <location>
        <begin position="309"/>
        <end position="331"/>
    </location>
</feature>
<comment type="caution">
    <text evidence="6">The sequence shown here is derived from an EMBL/GenBank/DDBJ whole genome shotgun (WGS) entry which is preliminary data.</text>
</comment>
<feature type="transmembrane region" description="Helical" evidence="5">
    <location>
        <begin position="180"/>
        <end position="200"/>
    </location>
</feature>
<evidence type="ECO:0000256" key="1">
    <source>
        <dbReference type="ARBA" id="ARBA00004141"/>
    </source>
</evidence>
<dbReference type="PANTHER" id="PTHR11785">
    <property type="entry name" value="AMINO ACID TRANSPORTER"/>
    <property type="match status" value="1"/>
</dbReference>
<dbReference type="InterPro" id="IPR050598">
    <property type="entry name" value="AminoAcid_Transporter"/>
</dbReference>
<feature type="transmembrane region" description="Helical" evidence="5">
    <location>
        <begin position="450"/>
        <end position="469"/>
    </location>
</feature>
<feature type="transmembrane region" description="Helical" evidence="5">
    <location>
        <begin position="12"/>
        <end position="32"/>
    </location>
</feature>
<feature type="transmembrane region" description="Helical" evidence="5">
    <location>
        <begin position="254"/>
        <end position="276"/>
    </location>
</feature>
<name>A0ABR2W7M6_9FUNG</name>
<reference evidence="6 7" key="1">
    <citation type="submission" date="2023-04" db="EMBL/GenBank/DDBJ databases">
        <title>Genome of Basidiobolus ranarum AG-B5.</title>
        <authorList>
            <person name="Stajich J.E."/>
            <person name="Carter-House D."/>
            <person name="Gryganskyi A."/>
        </authorList>
    </citation>
    <scope>NUCLEOTIDE SEQUENCE [LARGE SCALE GENOMIC DNA]</scope>
    <source>
        <strain evidence="6 7">AG-B5</strain>
    </source>
</reference>
<evidence type="ECO:0000256" key="4">
    <source>
        <dbReference type="ARBA" id="ARBA00023136"/>
    </source>
</evidence>
<evidence type="ECO:0008006" key="8">
    <source>
        <dbReference type="Google" id="ProtNLM"/>
    </source>
</evidence>
<evidence type="ECO:0000313" key="7">
    <source>
        <dbReference type="Proteomes" id="UP001479436"/>
    </source>
</evidence>
<proteinExistence type="predicted"/>
<comment type="subcellular location">
    <subcellularLocation>
        <location evidence="1">Membrane</location>
        <topology evidence="1">Multi-pass membrane protein</topology>
    </subcellularLocation>
</comment>
<feature type="transmembrane region" description="Helical" evidence="5">
    <location>
        <begin position="97"/>
        <end position="127"/>
    </location>
</feature>
<keyword evidence="3 5" id="KW-1133">Transmembrane helix</keyword>
<gene>
    <name evidence="6" type="ORF">K7432_003130</name>
</gene>
<evidence type="ECO:0000256" key="3">
    <source>
        <dbReference type="ARBA" id="ARBA00022989"/>
    </source>
</evidence>
<feature type="transmembrane region" description="Helical" evidence="5">
    <location>
        <begin position="352"/>
        <end position="372"/>
    </location>
</feature>
<keyword evidence="7" id="KW-1185">Reference proteome</keyword>
<dbReference type="Gene3D" id="1.20.1740.10">
    <property type="entry name" value="Amino acid/polyamine transporter I"/>
    <property type="match status" value="1"/>
</dbReference>
<organism evidence="6 7">
    <name type="scientific">Basidiobolus ranarum</name>
    <dbReference type="NCBI Taxonomy" id="34480"/>
    <lineage>
        <taxon>Eukaryota</taxon>
        <taxon>Fungi</taxon>
        <taxon>Fungi incertae sedis</taxon>
        <taxon>Zoopagomycota</taxon>
        <taxon>Entomophthoromycotina</taxon>
        <taxon>Basidiobolomycetes</taxon>
        <taxon>Basidiobolales</taxon>
        <taxon>Basidiobolaceae</taxon>
        <taxon>Basidiobolus</taxon>
    </lineage>
</organism>
<dbReference type="EMBL" id="JASJQH010006967">
    <property type="protein sequence ID" value="KAK9721808.1"/>
    <property type="molecule type" value="Genomic_DNA"/>
</dbReference>
<dbReference type="InterPro" id="IPR002293">
    <property type="entry name" value="AA/rel_permease1"/>
</dbReference>
<feature type="transmembrane region" description="Helical" evidence="5">
    <location>
        <begin position="220"/>
        <end position="242"/>
    </location>
</feature>
<dbReference type="PANTHER" id="PTHR11785:SF353">
    <property type="entry name" value="METHIONINE TRANSPORTER (EUROFUNG)"/>
    <property type="match status" value="1"/>
</dbReference>
<keyword evidence="4 5" id="KW-0472">Membrane</keyword>
<feature type="transmembrane region" description="Helical" evidence="5">
    <location>
        <begin position="38"/>
        <end position="67"/>
    </location>
</feature>
<evidence type="ECO:0000256" key="5">
    <source>
        <dbReference type="SAM" id="Phobius"/>
    </source>
</evidence>
<dbReference type="PIRSF" id="PIRSF006060">
    <property type="entry name" value="AA_transporter"/>
    <property type="match status" value="1"/>
</dbReference>
<evidence type="ECO:0000313" key="6">
    <source>
        <dbReference type="EMBL" id="KAK9721808.1"/>
    </source>
</evidence>
<protein>
    <recommendedName>
        <fullName evidence="8">Amino acid transporter</fullName>
    </recommendedName>
</protein>
<sequence>MEGPSVIERIPVLSAFEGFMMIVSQMIGSGIFSSPGQILAMVGAPGTAIILWFIGSLVSLCGSLSYIELGTMIPRSGGERAYLDSVYKWTKQLIPFLFCWTMILCIRPGAAAANSTVSAEFILYAILGSQESKDRFLGITWAEWIRRIIAFLAISLVTLTYGIRIKLAIRIHIAIGMMKLLLLTIFCCCGFFVFIGLIDVPKTQIWSEPFKNTSPQFGNYISSLYRILWSFDGWGILTFSVGDINNARKILPRAGIAGVIVTSVLYILTNIAYFTVIPYEVAIHSNDIISAIYTRIIFGETFGSRVLPIFLGLGLYGSVSAVTYSVTRIILSAAEAGYIPFKEAFLKLHPKLQTPVNALLLNWGITSIYIFAPPSEQAFDVVVGILRFPTWIFYGVAIFGLMCLRVRQPKAPRPFRVWSIAIVFFFLVCILLVIPFVVPLSANSPYIPDLWVGAIALGIILAGVPVWYLKIYRHLPTDIEKEDLRSVRIESD</sequence>
<feature type="transmembrane region" description="Helical" evidence="5">
    <location>
        <begin position="147"/>
        <end position="168"/>
    </location>
</feature>
<evidence type="ECO:0000256" key="2">
    <source>
        <dbReference type="ARBA" id="ARBA00022692"/>
    </source>
</evidence>
<feature type="transmembrane region" description="Helical" evidence="5">
    <location>
        <begin position="384"/>
        <end position="404"/>
    </location>
</feature>
<feature type="transmembrane region" description="Helical" evidence="5">
    <location>
        <begin position="416"/>
        <end position="438"/>
    </location>
</feature>
<accession>A0ABR2W7M6</accession>